<feature type="compositionally biased region" description="Polar residues" evidence="6">
    <location>
        <begin position="1444"/>
        <end position="1466"/>
    </location>
</feature>
<dbReference type="InterPro" id="IPR011009">
    <property type="entry name" value="Kinase-like_dom_sf"/>
</dbReference>
<evidence type="ECO:0000256" key="1">
    <source>
        <dbReference type="ARBA" id="ARBA00022679"/>
    </source>
</evidence>
<evidence type="ECO:0000313" key="9">
    <source>
        <dbReference type="Proteomes" id="UP001500840"/>
    </source>
</evidence>
<keyword evidence="3" id="KW-0418">Kinase</keyword>
<evidence type="ECO:0000313" key="8">
    <source>
        <dbReference type="EMBL" id="GAA4453122.1"/>
    </source>
</evidence>
<evidence type="ECO:0000256" key="5">
    <source>
        <dbReference type="PROSITE-ProRule" id="PRU10141"/>
    </source>
</evidence>
<reference evidence="9" key="1">
    <citation type="journal article" date="2019" name="Int. J. Syst. Evol. Microbiol.">
        <title>The Global Catalogue of Microorganisms (GCM) 10K type strain sequencing project: providing services to taxonomists for standard genome sequencing and annotation.</title>
        <authorList>
            <consortium name="The Broad Institute Genomics Platform"/>
            <consortium name="The Broad Institute Genome Sequencing Center for Infectious Disease"/>
            <person name="Wu L."/>
            <person name="Ma J."/>
        </authorList>
    </citation>
    <scope>NUCLEOTIDE SEQUENCE [LARGE SCALE GENOMIC DNA]</scope>
    <source>
        <strain evidence="9">JCM 17759</strain>
    </source>
</reference>
<dbReference type="Gene3D" id="1.10.510.10">
    <property type="entry name" value="Transferase(Phosphotransferase) domain 1"/>
    <property type="match status" value="1"/>
</dbReference>
<dbReference type="InterPro" id="IPR000719">
    <property type="entry name" value="Prot_kinase_dom"/>
</dbReference>
<dbReference type="PROSITE" id="PS00107">
    <property type="entry name" value="PROTEIN_KINASE_ATP"/>
    <property type="match status" value="1"/>
</dbReference>
<dbReference type="PROSITE" id="PS00108">
    <property type="entry name" value="PROTEIN_KINASE_ST"/>
    <property type="match status" value="1"/>
</dbReference>
<feature type="region of interest" description="Disordered" evidence="6">
    <location>
        <begin position="1441"/>
        <end position="1509"/>
    </location>
</feature>
<dbReference type="InterPro" id="IPR008271">
    <property type="entry name" value="Ser/Thr_kinase_AS"/>
</dbReference>
<organism evidence="8 9">
    <name type="scientific">Novipirellula rosea</name>
    <dbReference type="NCBI Taxonomy" id="1031540"/>
    <lineage>
        <taxon>Bacteria</taxon>
        <taxon>Pseudomonadati</taxon>
        <taxon>Planctomycetota</taxon>
        <taxon>Planctomycetia</taxon>
        <taxon>Pirellulales</taxon>
        <taxon>Pirellulaceae</taxon>
        <taxon>Novipirellula</taxon>
    </lineage>
</organism>
<dbReference type="PANTHER" id="PTHR43289:SF6">
    <property type="entry name" value="SERINE_THREONINE-PROTEIN KINASE NEKL-3"/>
    <property type="match status" value="1"/>
</dbReference>
<dbReference type="Pfam" id="PF00069">
    <property type="entry name" value="Pkinase"/>
    <property type="match status" value="1"/>
</dbReference>
<keyword evidence="4 5" id="KW-0067">ATP-binding</keyword>
<keyword evidence="9" id="KW-1185">Reference proteome</keyword>
<evidence type="ECO:0000259" key="7">
    <source>
        <dbReference type="PROSITE" id="PS50011"/>
    </source>
</evidence>
<dbReference type="PROSITE" id="PS50011">
    <property type="entry name" value="PROTEIN_KINASE_DOM"/>
    <property type="match status" value="1"/>
</dbReference>
<dbReference type="InterPro" id="IPR017441">
    <property type="entry name" value="Protein_kinase_ATP_BS"/>
</dbReference>
<dbReference type="RefSeq" id="WP_345322195.1">
    <property type="nucleotide sequence ID" value="NZ_BAABGA010000030.1"/>
</dbReference>
<dbReference type="EMBL" id="BAABGA010000030">
    <property type="protein sequence ID" value="GAA4453122.1"/>
    <property type="molecule type" value="Genomic_DNA"/>
</dbReference>
<name>A0ABP8MPY2_9BACT</name>
<feature type="binding site" evidence="5">
    <location>
        <position position="129"/>
    </location>
    <ligand>
        <name>ATP</name>
        <dbReference type="ChEBI" id="CHEBI:30616"/>
    </ligand>
</feature>
<dbReference type="PANTHER" id="PTHR43289">
    <property type="entry name" value="MITOGEN-ACTIVATED PROTEIN KINASE KINASE KINASE 20-RELATED"/>
    <property type="match status" value="1"/>
</dbReference>
<feature type="domain" description="Protein kinase" evidence="7">
    <location>
        <begin position="100"/>
        <end position="364"/>
    </location>
</feature>
<dbReference type="Gene3D" id="3.30.200.20">
    <property type="entry name" value="Phosphorylase Kinase, domain 1"/>
    <property type="match status" value="1"/>
</dbReference>
<keyword evidence="1" id="KW-0808">Transferase</keyword>
<evidence type="ECO:0000256" key="3">
    <source>
        <dbReference type="ARBA" id="ARBA00022777"/>
    </source>
</evidence>
<evidence type="ECO:0000256" key="2">
    <source>
        <dbReference type="ARBA" id="ARBA00022741"/>
    </source>
</evidence>
<dbReference type="CDD" id="cd14014">
    <property type="entry name" value="STKc_PknB_like"/>
    <property type="match status" value="1"/>
</dbReference>
<dbReference type="Proteomes" id="UP001500840">
    <property type="component" value="Unassembled WGS sequence"/>
</dbReference>
<dbReference type="SUPFAM" id="SSF56112">
    <property type="entry name" value="Protein kinase-like (PK-like)"/>
    <property type="match status" value="1"/>
</dbReference>
<evidence type="ECO:0000256" key="6">
    <source>
        <dbReference type="SAM" id="MobiDB-lite"/>
    </source>
</evidence>
<proteinExistence type="predicted"/>
<protein>
    <recommendedName>
        <fullName evidence="7">Protein kinase domain-containing protein</fullName>
    </recommendedName>
</protein>
<sequence>MIARFHYDEQTLGRLLRDELDSEEIDVQQHVETCDMCQDQLDSLSAGGMTWDDVCDLMRQDDDDDGDFEVAGIEGLSEKPRVTFLEESDHSGSLGRFGRFEIVEILGRGGMGIVMRGFDPALDRHCAVKVLAPELATSAPARKRFSREAKSAAAVVHPHVVPIQNVDEHDGLPYLVMPVVEGRSLQQRVEADGPLSVIETVRMAAQVADGLAAAHAQGLVHRDIKPANVLLENGVERVQITDFGLARAVDDASMTRSGVIAGTPQYMSPEQAHGDTIDHRSDLFSLGSVIYFMLTGRSPFRAETSMGVLNRICNDQPRSLRSINPDVPPWLDAIVTRLLAKAPGHRYDSAEEVADLLSKWQAHLQAPDEVGEPPTKTPAAGRRPPVEKWLLLLGAGGLLALLATLIVIETDKGTISIESDAKVPVRIRRGDEVVKHLTVAPGENSTRVRSGEYVIEIDGKSDAYELIGNRLTIRRGEREDVRIVTRKSPASADQAPAGIDAVRKRIQGRWRIESVMDEGYDDLGGISASSIAESDTTIIESMTMAIEDDAMRNLAMESSIEINWIGPDQRQGAKDGAFAVDFGFDPTRRATPGILWCDGDRLQICYASEPDEQRFRPLQFHPTPSVILVQFLRVNAEEGLAGGRSEAKSSATEDDATEPNIFWRYFFWDGDGNVAIGQRYAEQLQLSDDQKAAVNKLLTETWQSYIALERTTTDFSRLDTGGIFHEIRDPGEKLEKLRKHLRSQLRLLLPESIGELIYSMALSRHTKEPDDIWPGDAAAYPSVLGWTAQNFPVKLKVTYRDGKVHWWVRPGKHGVTGTGSRLPPELEHYFWVDREADVPSPDVIESPGAKESPYPTGAHSTTDENVVDFERSAFTSAEALSRKIRDCQQQGDYATLTLMMNDDLVGDLVQGFMADVIDVLTSKVGDFSDFRSYRELEMMFASAMGVDADEALKLIKTAVQRFPRDEIVERGNQSAERYLTTGIKNRHQFLGDAYAWLIEHKELGAAIAVPVSRVFVNEGRATAINETGDYAFILLHHPNGWRISNLWSSSEPSSLSELLKDWPNSLPREAEDNEGIDLVVAGSDRPLPSQQSPELPPVKISVLNEDGKPLPGSTVMLRRSSENLGISYTAGADGVAINQVLPYGDYYADVETADGWHARVQELKVELKTGLEVTFVAPSPRQATLEIDASPSFPDPEQVLDLPFGTASRRHRQSSDAWLPIATPEPNAEANYYQSFPTLRNGIEEFAVNLHIDVRREVPQSTQILGFTNLEWIWAPDDWPKFRRFLLFDGKLHAVEGARWVSVRPSSTQPSQSTDSESAKHFFSKVGAQAEVGLASLSLGRPKKLPASFTIPAGEVSVLVTGFYGKPTYEVYESLDLYPDGESAYTPWLKTNLQLKSDFIERIIDPTDWVYSERGDGYAQAHLIRQRTTLRPQETFRVEFEVPTSVSRSGADQASPAKGSNQSETQGPLPWSPTDSPGYAGLIEPNPVVPRNSEPVTSPKKVHGDQDNWKAKLQGKWQVEMKAYDDDGKLKSTKLHGLVVGYRITFITDDDDPAVSFRFELGPGGSPKQIDLHPMISRLEMQQFRSSWDSGEPPEELVNPTFRAIVEEFESGFRFCLPATPAERPADFSISTDLGMWIFRRD</sequence>
<dbReference type="SMART" id="SM00220">
    <property type="entry name" value="S_TKc"/>
    <property type="match status" value="1"/>
</dbReference>
<comment type="caution">
    <text evidence="8">The sequence shown here is derived from an EMBL/GenBank/DDBJ whole genome shotgun (WGS) entry which is preliminary data.</text>
</comment>
<keyword evidence="2 5" id="KW-0547">Nucleotide-binding</keyword>
<gene>
    <name evidence="8" type="ORF">GCM10023156_23540</name>
</gene>
<evidence type="ECO:0000256" key="4">
    <source>
        <dbReference type="ARBA" id="ARBA00022840"/>
    </source>
</evidence>
<accession>A0ABP8MPY2</accession>